<keyword evidence="1" id="KW-1133">Transmembrane helix</keyword>
<feature type="transmembrane region" description="Helical" evidence="1">
    <location>
        <begin position="58"/>
        <end position="78"/>
    </location>
</feature>
<reference evidence="3" key="1">
    <citation type="submission" date="2022-10" db="EMBL/GenBank/DDBJ databases">
        <title>Genome assembly of Pristionchus species.</title>
        <authorList>
            <person name="Yoshida K."/>
            <person name="Sommer R.J."/>
        </authorList>
    </citation>
    <scope>NUCLEOTIDE SEQUENCE [LARGE SCALE GENOMIC DNA]</scope>
    <source>
        <strain evidence="3">RS5460</strain>
    </source>
</reference>
<proteinExistence type="predicted"/>
<organism evidence="2 3">
    <name type="scientific">Pristionchus mayeri</name>
    <dbReference type="NCBI Taxonomy" id="1317129"/>
    <lineage>
        <taxon>Eukaryota</taxon>
        <taxon>Metazoa</taxon>
        <taxon>Ecdysozoa</taxon>
        <taxon>Nematoda</taxon>
        <taxon>Chromadorea</taxon>
        <taxon>Rhabditida</taxon>
        <taxon>Rhabditina</taxon>
        <taxon>Diplogasteromorpha</taxon>
        <taxon>Diplogasteroidea</taxon>
        <taxon>Neodiplogasteridae</taxon>
        <taxon>Pristionchus</taxon>
    </lineage>
</organism>
<accession>A0AAN4Z508</accession>
<keyword evidence="1" id="KW-0812">Transmembrane</keyword>
<evidence type="ECO:0000313" key="3">
    <source>
        <dbReference type="Proteomes" id="UP001328107"/>
    </source>
</evidence>
<evidence type="ECO:0000313" key="2">
    <source>
        <dbReference type="EMBL" id="GMR34433.1"/>
    </source>
</evidence>
<evidence type="ECO:0000256" key="1">
    <source>
        <dbReference type="SAM" id="Phobius"/>
    </source>
</evidence>
<protein>
    <submittedName>
        <fullName evidence="2">Uncharacterized protein</fullName>
    </submittedName>
</protein>
<dbReference type="AlphaFoldDB" id="A0AAN4Z508"/>
<sequence>MVKSYYKVSMFSIAEEEILEDLGLLNGLLDPLRHFIREARATLVTSPLGSLSVHLNRVILSLPIIALQLLIELLTVLVEFTLAKNSGLHLEESNIAQVAVEREHKFAA</sequence>
<keyword evidence="3" id="KW-1185">Reference proteome</keyword>
<comment type="caution">
    <text evidence="2">The sequence shown here is derived from an EMBL/GenBank/DDBJ whole genome shotgun (WGS) entry which is preliminary data.</text>
</comment>
<name>A0AAN4Z508_9BILA</name>
<dbReference type="Proteomes" id="UP001328107">
    <property type="component" value="Unassembled WGS sequence"/>
</dbReference>
<dbReference type="EMBL" id="BTRK01000002">
    <property type="protein sequence ID" value="GMR34433.1"/>
    <property type="molecule type" value="Genomic_DNA"/>
</dbReference>
<gene>
    <name evidence="2" type="ORF">PMAYCL1PPCAC_04628</name>
</gene>
<keyword evidence="1" id="KW-0472">Membrane</keyword>